<dbReference type="GO" id="GO:0005634">
    <property type="term" value="C:nucleus"/>
    <property type="evidence" value="ECO:0007669"/>
    <property type="project" value="UniProtKB-ARBA"/>
</dbReference>
<dbReference type="InterPro" id="IPR001005">
    <property type="entry name" value="SANT/Myb"/>
</dbReference>
<feature type="region of interest" description="Disordered" evidence="7">
    <location>
        <begin position="1096"/>
        <end position="1119"/>
    </location>
</feature>
<accession>A0A8J5KS62</accession>
<dbReference type="PANTHER" id="PTHR47340:SF1">
    <property type="entry name" value="DUPLICATED HOMEODOMAIN-LIKE SUPERFAMILY PROTEIN"/>
    <property type="match status" value="1"/>
</dbReference>
<dbReference type="FunFam" id="1.10.10.60:FF:000012">
    <property type="entry name" value="Metastasis-associated 1 family, member 3"/>
    <property type="match status" value="1"/>
</dbReference>
<keyword evidence="11" id="KW-1185">Reference proteome</keyword>
<feature type="coiled-coil region" evidence="6">
    <location>
        <begin position="413"/>
        <end position="447"/>
    </location>
</feature>
<keyword evidence="4" id="KW-0238">DNA-binding</keyword>
<dbReference type="GO" id="GO:0003677">
    <property type="term" value="F:DNA binding"/>
    <property type="evidence" value="ECO:0007669"/>
    <property type="project" value="UniProtKB-KW"/>
</dbReference>
<evidence type="ECO:0000256" key="4">
    <source>
        <dbReference type="ARBA" id="ARBA00023125"/>
    </source>
</evidence>
<reference evidence="9 11" key="1">
    <citation type="submission" date="2020-08" db="EMBL/GenBank/DDBJ databases">
        <title>Plant Genome Project.</title>
        <authorList>
            <person name="Zhang R.-G."/>
        </authorList>
    </citation>
    <scope>NUCLEOTIDE SEQUENCE [LARGE SCALE GENOMIC DNA]</scope>
    <source>
        <tissue evidence="9">Rhizome</tissue>
    </source>
</reference>
<feature type="region of interest" description="Disordered" evidence="7">
    <location>
        <begin position="1"/>
        <end position="189"/>
    </location>
</feature>
<keyword evidence="6" id="KW-0175">Coiled coil</keyword>
<keyword evidence="3" id="KW-0862">Zinc</keyword>
<keyword evidence="2" id="KW-0863">Zinc-finger</keyword>
<dbReference type="CDD" id="cd00167">
    <property type="entry name" value="SANT"/>
    <property type="match status" value="1"/>
</dbReference>
<keyword evidence="1" id="KW-0479">Metal-binding</keyword>
<evidence type="ECO:0000256" key="1">
    <source>
        <dbReference type="ARBA" id="ARBA00022723"/>
    </source>
</evidence>
<evidence type="ECO:0000256" key="5">
    <source>
        <dbReference type="ARBA" id="ARBA00023242"/>
    </source>
</evidence>
<name>A0A8J5KS62_ZINOF</name>
<evidence type="ECO:0000256" key="7">
    <source>
        <dbReference type="SAM" id="MobiDB-lite"/>
    </source>
</evidence>
<dbReference type="EMBL" id="OQ909747">
    <property type="protein sequence ID" value="WLQ69655.1"/>
    <property type="molecule type" value="mRNA"/>
</dbReference>
<feature type="compositionally biased region" description="Polar residues" evidence="7">
    <location>
        <begin position="685"/>
        <end position="697"/>
    </location>
</feature>
<evidence type="ECO:0000313" key="10">
    <source>
        <dbReference type="EMBL" id="WLQ69655.1"/>
    </source>
</evidence>
<dbReference type="SMART" id="SM00717">
    <property type="entry name" value="SANT"/>
    <property type="match status" value="2"/>
</dbReference>
<sequence>MPPEPLPWERKEYASKDHRRHERGDAPGGCGGGSSSSTRWRESYQGSYDFYRASPRRHPSGHYRQGGGYYQVYPEDSAPRGFTPSHSDRFLTEDDGFRSPSGRYSNGYRSAYSRELQGSLRRSPSLDVGDIPRQQDHQEINATDFPRQPNHQESKAINFPKHPYHQETNATDFPRQPNQQETKPIDFPKQPYHQETNVINRPVTALVSSASQTSLNKENDKIDGADGLGTGQISGHQDQSLGLIPWKKWSRPASTKDKSKMEDTGTKVGLPLEKETPPWAPVVSSFASTESAFKKPRLGWGQGLAKYEKQKAEGSTEPSVGGLLACLSPSTTCSSSQGAEDKFCSRVGNNDASLMQNCDLLASTFPSSYEEVLANLDNLQVNYISSFDSLLADLIQSEDSFGGDSNLMGQSSVNKLLKLKKHVSNAYEKIENKIDLLEKELKAIIGDTKTDAYLDSMKPSDSLASKMSRMPLDDLSNEHKHLKDQRENCMEELSLEDNEHRPSSIFVEHEILTEKTLSSFEKEPPGSRLEKLAASASLIEAERLKTTELSDTIESHGRGRLMVPHEVDIRPFVDDSVSIGSRGTIQGMADSNLVNLIKNSNRSSSKLAREVFDFALPKDLPQSDNWGLVDFTSCHKHDMEIKEKLSTIKCRQKFKEHVLALKFMALRHSWKVKRFRTKSSRRSELSNPSFQNGSQKQRSNRSRPTSTGTLTLVSTTEIMHDSSKLLSDSHIKPCRNHLKMPSLLNDRDKRCTRFVNHNRLIEDPLSFEKEKAMINPWSHDEKLVFMEMLARYGKDFTKISSFLDHKTTADCIEFYYKNHKSDGFKEVKKQLYLRKQHQSLPANTYLVASGKNRNRRKNVESLDLLGAATVMVAQNEYTKKIGKHAGSTSSRDSVYFYGANKVNISSQERESVAANVLVGISSTRSSEGISSHDTCSVGHAKNMNEEAILDVDDTCFSDEGCGELESADWTDKEKIMFIQALSMYGKDFTRIADCLRTRSKEQCKIFFSKARKCLALDAINQGCTAGVTPVSLTNRGISDIDDTCGLEMNSAVCSTQSCSKIDDDVSQPVANNGYEGIANNGYEGIARCASTDSHVETESSYEQDNNVLDKGNPESDNKADKQMTISYDVKQTFNEDNLQSDVPLKQSIVAASGCEAVKYEAADSANGEVNFEETGSIISLPVSIVSIRKSEQVEECLEAVPKQITASVSSVRDIVECSPAESMKKKADSNSSCATEVGLWNKKLTNINSIANEIVPPSTTKASAQNRVQMVSANNANCCRCLTFDSQVKHDMHPSAAKNPQTILLKQENDDSVPLNSFVANPSSVCFRCSPCIYSEALTSFLPLHVDQNMYIVKSYPLQSLKQEANGKANPPALEQLSQHQVESEKKEVSRPNHFLASDKYWKSNISTPHLASGGMSLSENQSEIEVRTCFKNCAVDVEKPRPGDLKLFGKILSTSTQKPGSSSNGNIQISSLPKMDGASKMISSSDIKDANQLVNAGSGQVNLETTYGFWDGKRIQTGFSSLPETASIFYKYLEAPTSTSHCPVKDGIDHNSFLTEYQQPYMPPLSANLKQIDTIPGLRKRTQINMIPGFQQQVRVTPLGTNMIGGRMLVGGVVSDPVPTLNVHFAARTEVFSSDTEPWRGDMGSRL</sequence>
<feature type="compositionally biased region" description="Basic and acidic residues" evidence="7">
    <location>
        <begin position="7"/>
        <end position="16"/>
    </location>
</feature>
<dbReference type="Pfam" id="PF00249">
    <property type="entry name" value="Myb_DNA-binding"/>
    <property type="match status" value="2"/>
</dbReference>
<reference evidence="10" key="2">
    <citation type="submission" date="2023-04" db="EMBL/GenBank/DDBJ databases">
        <title>Genome-wide analysis of the MYB gene family in ginger (Zingiber officinale Roscoe).</title>
        <authorList>
            <person name="Xing H.-T."/>
            <person name="Li H.-L."/>
        </authorList>
    </citation>
    <scope>NUCLEOTIDE SEQUENCE</scope>
    <source>
        <strain evidence="10">Maker00069396</strain>
    </source>
</reference>
<dbReference type="GO" id="GO:0008270">
    <property type="term" value="F:zinc ion binding"/>
    <property type="evidence" value="ECO:0007669"/>
    <property type="project" value="UniProtKB-KW"/>
</dbReference>
<feature type="compositionally biased region" description="Basic and acidic residues" evidence="7">
    <location>
        <begin position="254"/>
        <end position="265"/>
    </location>
</feature>
<evidence type="ECO:0000256" key="2">
    <source>
        <dbReference type="ARBA" id="ARBA00022771"/>
    </source>
</evidence>
<evidence type="ECO:0000313" key="11">
    <source>
        <dbReference type="Proteomes" id="UP000734854"/>
    </source>
</evidence>
<dbReference type="InterPro" id="IPR017884">
    <property type="entry name" value="SANT_dom"/>
</dbReference>
<feature type="compositionally biased region" description="Basic and acidic residues" evidence="7">
    <location>
        <begin position="86"/>
        <end position="97"/>
    </location>
</feature>
<evidence type="ECO:0000256" key="6">
    <source>
        <dbReference type="SAM" id="Coils"/>
    </source>
</evidence>
<dbReference type="PANTHER" id="PTHR47340">
    <property type="entry name" value="DUPLICATED HOMEODOMAIN-LIKE SUPERFAMILY PROTEIN"/>
    <property type="match status" value="1"/>
</dbReference>
<evidence type="ECO:0000259" key="8">
    <source>
        <dbReference type="PROSITE" id="PS51293"/>
    </source>
</evidence>
<dbReference type="Proteomes" id="UP000734854">
    <property type="component" value="Unassembled WGS sequence"/>
</dbReference>
<organism evidence="9 11">
    <name type="scientific">Zingiber officinale</name>
    <name type="common">Ginger</name>
    <name type="synonym">Amomum zingiber</name>
    <dbReference type="NCBI Taxonomy" id="94328"/>
    <lineage>
        <taxon>Eukaryota</taxon>
        <taxon>Viridiplantae</taxon>
        <taxon>Streptophyta</taxon>
        <taxon>Embryophyta</taxon>
        <taxon>Tracheophyta</taxon>
        <taxon>Spermatophyta</taxon>
        <taxon>Magnoliopsida</taxon>
        <taxon>Liliopsida</taxon>
        <taxon>Zingiberales</taxon>
        <taxon>Zingiberaceae</taxon>
        <taxon>Zingiber</taxon>
    </lineage>
</organism>
<proteinExistence type="evidence at transcript level"/>
<protein>
    <submittedName>
        <fullName evidence="10">MYB protein</fullName>
    </submittedName>
</protein>
<dbReference type="PROSITE" id="PS51293">
    <property type="entry name" value="SANT"/>
    <property type="match status" value="2"/>
</dbReference>
<evidence type="ECO:0000313" key="9">
    <source>
        <dbReference type="EMBL" id="KAG6490834.1"/>
    </source>
</evidence>
<evidence type="ECO:0000256" key="3">
    <source>
        <dbReference type="ARBA" id="ARBA00022833"/>
    </source>
</evidence>
<feature type="compositionally biased region" description="Polar residues" evidence="7">
    <location>
        <begin position="166"/>
        <end position="182"/>
    </location>
</feature>
<gene>
    <name evidence="9" type="ORF">ZIOFF_052149</name>
</gene>
<feature type="domain" description="SANT" evidence="8">
    <location>
        <begin position="772"/>
        <end position="823"/>
    </location>
</feature>
<feature type="region of interest" description="Disordered" evidence="7">
    <location>
        <begin position="677"/>
        <end position="708"/>
    </location>
</feature>
<keyword evidence="5" id="KW-0539">Nucleus</keyword>
<feature type="domain" description="SANT" evidence="8">
    <location>
        <begin position="964"/>
        <end position="1015"/>
    </location>
</feature>
<feature type="region of interest" description="Disordered" evidence="7">
    <location>
        <begin position="251"/>
        <end position="275"/>
    </location>
</feature>
<dbReference type="EMBL" id="JACMSC010000014">
    <property type="protein sequence ID" value="KAG6490834.1"/>
    <property type="molecule type" value="Genomic_DNA"/>
</dbReference>